<dbReference type="RefSeq" id="WP_014386733.1">
    <property type="nucleotide sequence ID" value="NZ_CBCRVP010000007.1"/>
</dbReference>
<comment type="caution">
    <text evidence="2">The sequence shown here is derived from an EMBL/GenBank/DDBJ whole genome shotgun (WGS) entry which is preliminary data.</text>
</comment>
<protein>
    <submittedName>
        <fullName evidence="2">Uncharacterized protein</fullName>
    </submittedName>
</protein>
<dbReference type="Proteomes" id="UP000031977">
    <property type="component" value="Unassembled WGS sequence"/>
</dbReference>
<keyword evidence="1" id="KW-0812">Transmembrane</keyword>
<proteinExistence type="predicted"/>
<organism evidence="2 3">
    <name type="scientific">Vibrio mytili</name>
    <dbReference type="NCBI Taxonomy" id="50718"/>
    <lineage>
        <taxon>Bacteria</taxon>
        <taxon>Pseudomonadati</taxon>
        <taxon>Pseudomonadota</taxon>
        <taxon>Gammaproteobacteria</taxon>
        <taxon>Vibrionales</taxon>
        <taxon>Vibrionaceae</taxon>
        <taxon>Vibrio</taxon>
    </lineage>
</organism>
<keyword evidence="1" id="KW-0472">Membrane</keyword>
<evidence type="ECO:0000313" key="3">
    <source>
        <dbReference type="Proteomes" id="UP000031977"/>
    </source>
</evidence>
<evidence type="ECO:0000256" key="1">
    <source>
        <dbReference type="SAM" id="Phobius"/>
    </source>
</evidence>
<feature type="transmembrane region" description="Helical" evidence="1">
    <location>
        <begin position="12"/>
        <end position="34"/>
    </location>
</feature>
<reference evidence="2 3" key="1">
    <citation type="submission" date="2015-01" db="EMBL/GenBank/DDBJ databases">
        <title>Draft genome of Vibrio mytili type strain CAIM 528.</title>
        <authorList>
            <person name="Gonzalez-Castillo A."/>
            <person name="Gomez-Gil B."/>
            <person name="Enciso-Ibarra J."/>
        </authorList>
    </citation>
    <scope>NUCLEOTIDE SEQUENCE [LARGE SCALE GENOMIC DNA]</scope>
    <source>
        <strain evidence="2 3">CAIM 528</strain>
    </source>
</reference>
<evidence type="ECO:0000313" key="2">
    <source>
        <dbReference type="EMBL" id="KIN11635.1"/>
    </source>
</evidence>
<keyword evidence="1" id="KW-1133">Transmembrane helix</keyword>
<dbReference type="AlphaFoldDB" id="A0A0C3I9I7"/>
<dbReference type="GeneID" id="83585727"/>
<feature type="transmembrane region" description="Helical" evidence="1">
    <location>
        <begin position="46"/>
        <end position="69"/>
    </location>
</feature>
<keyword evidence="3" id="KW-1185">Reference proteome</keyword>
<name>A0A0C3I9I7_9VIBR</name>
<accession>A0A0C3I9I7</accession>
<dbReference type="OrthoDB" id="5881189at2"/>
<dbReference type="EMBL" id="JXOK01000015">
    <property type="protein sequence ID" value="KIN11635.1"/>
    <property type="molecule type" value="Genomic_DNA"/>
</dbReference>
<sequence length="73" mass="7252">MNKITFTFWKAILNVVLGLGTGAVITGGIGLMTGGVHPAAVLGANVAAVVMGLVFMAAYVVGSIILVAFSDSG</sequence>
<gene>
    <name evidence="2" type="ORF">SU60_06025</name>
</gene>